<dbReference type="Gene3D" id="1.25.40.20">
    <property type="entry name" value="Ankyrin repeat-containing domain"/>
    <property type="match status" value="1"/>
</dbReference>
<sequence length="128" mass="14816">RRFSDSSDSDNEAETLINNQTINEAALQIQMPVGSQTDLNVHELDDTIDLTIFEAAREGCLEKIITQIEYLKREDDIKRLLEQRNQCEETPLHVAAKYNQENIIRYLVNHNVWIDVPDQQKNTPLHTA</sequence>
<dbReference type="InterPro" id="IPR002110">
    <property type="entry name" value="Ankyrin_rpt"/>
</dbReference>
<dbReference type="PROSITE" id="PS50088">
    <property type="entry name" value="ANK_REPEAT"/>
    <property type="match status" value="1"/>
</dbReference>
<reference evidence="2" key="1">
    <citation type="submission" date="2021-01" db="UniProtKB">
        <authorList>
            <consortium name="EnsemblMetazoa"/>
        </authorList>
    </citation>
    <scope>IDENTIFICATION</scope>
</reference>
<organism evidence="2 3">
    <name type="scientific">Clytia hemisphaerica</name>
    <dbReference type="NCBI Taxonomy" id="252671"/>
    <lineage>
        <taxon>Eukaryota</taxon>
        <taxon>Metazoa</taxon>
        <taxon>Cnidaria</taxon>
        <taxon>Hydrozoa</taxon>
        <taxon>Hydroidolina</taxon>
        <taxon>Leptothecata</taxon>
        <taxon>Obeliida</taxon>
        <taxon>Clytiidae</taxon>
        <taxon>Clytia</taxon>
    </lineage>
</organism>
<dbReference type="SMART" id="SM00248">
    <property type="entry name" value="ANK"/>
    <property type="match status" value="1"/>
</dbReference>
<dbReference type="Pfam" id="PF12796">
    <property type="entry name" value="Ank_2"/>
    <property type="match status" value="1"/>
</dbReference>
<keyword evidence="1" id="KW-0040">ANK repeat</keyword>
<dbReference type="InterPro" id="IPR036770">
    <property type="entry name" value="Ankyrin_rpt-contain_sf"/>
</dbReference>
<feature type="repeat" description="ANK" evidence="1">
    <location>
        <begin position="87"/>
        <end position="119"/>
    </location>
</feature>
<dbReference type="EnsemblMetazoa" id="CLYHEMT018453.1">
    <property type="protein sequence ID" value="CLYHEMP018453.1"/>
    <property type="gene ID" value="CLYHEMG018453"/>
</dbReference>
<evidence type="ECO:0000256" key="1">
    <source>
        <dbReference type="PROSITE-ProRule" id="PRU00023"/>
    </source>
</evidence>
<dbReference type="OrthoDB" id="5983946at2759"/>
<dbReference type="PROSITE" id="PS50297">
    <property type="entry name" value="ANK_REP_REGION"/>
    <property type="match status" value="1"/>
</dbReference>
<keyword evidence="3" id="KW-1185">Reference proteome</keyword>
<dbReference type="Proteomes" id="UP000594262">
    <property type="component" value="Unplaced"/>
</dbReference>
<dbReference type="AlphaFoldDB" id="A0A7M5X658"/>
<dbReference type="SUPFAM" id="SSF48403">
    <property type="entry name" value="Ankyrin repeat"/>
    <property type="match status" value="1"/>
</dbReference>
<protein>
    <submittedName>
        <fullName evidence="2">Uncharacterized protein</fullName>
    </submittedName>
</protein>
<evidence type="ECO:0000313" key="3">
    <source>
        <dbReference type="Proteomes" id="UP000594262"/>
    </source>
</evidence>
<name>A0A7M5X658_9CNID</name>
<proteinExistence type="predicted"/>
<evidence type="ECO:0000313" key="2">
    <source>
        <dbReference type="EnsemblMetazoa" id="CLYHEMP018453.1"/>
    </source>
</evidence>
<accession>A0A7M5X658</accession>